<evidence type="ECO:0000256" key="2">
    <source>
        <dbReference type="ARBA" id="ARBA00022448"/>
    </source>
</evidence>
<organism evidence="4 5">
    <name type="scientific">Paenibacillus soyae</name>
    <dbReference type="NCBI Taxonomy" id="2969249"/>
    <lineage>
        <taxon>Bacteria</taxon>
        <taxon>Bacillati</taxon>
        <taxon>Bacillota</taxon>
        <taxon>Bacilli</taxon>
        <taxon>Bacillales</taxon>
        <taxon>Paenibacillaceae</taxon>
        <taxon>Paenibacillus</taxon>
    </lineage>
</organism>
<name>A0A9X2MMA0_9BACL</name>
<dbReference type="GO" id="GO:1901982">
    <property type="term" value="F:maltose binding"/>
    <property type="evidence" value="ECO:0007669"/>
    <property type="project" value="TreeGrafter"/>
</dbReference>
<sequence length="453" mass="50987">MVAGIVTRATLAAVTVLWFILSLTACSGNNHLKLEDGLTDPVVEIVVWDKPFAGSAEKPYYDRMFQEFEQTYPHIRVIHMEAAFQKEREQFMTAVAGGEQPDLYNAAFPDMESYIDQGIPADITEMWTQYPDSADYSSIAMATAEKDGRIYGIPNFMYVTALAYNKRIFEENGINPEEAFLNWDSFAAAAEQVTDRSSNQYGYTILGTEWADWFYEYYVWQAGGDLTSKNSDGTVQLTFNSNAAVQALSYYQDLKFRYGVTQPNTLQSLDDNKKDFYAGRAATMITASNWFGEMLESGVDMDDIGVTTFPKGPAGVSLAQVGGGIWILNPNATEEKQQAAFTYATFMTSKYALEQMLRFQKEQGMLPNLLSVREDVDPIAYAEGMPEELVRSIQRAAEESRLEYFLKSRLSPYVSAAVQEVLLNENTKPYDALTQAQEKAQREVIDAYNMEFD</sequence>
<dbReference type="Pfam" id="PF13416">
    <property type="entry name" value="SBP_bac_8"/>
    <property type="match status" value="1"/>
</dbReference>
<dbReference type="AlphaFoldDB" id="A0A9X2MMA0"/>
<dbReference type="EMBL" id="JANIPJ010000001">
    <property type="protein sequence ID" value="MCR2802709.1"/>
    <property type="molecule type" value="Genomic_DNA"/>
</dbReference>
<dbReference type="PANTHER" id="PTHR30061:SF50">
    <property type="entry name" value="MALTOSE_MALTODEXTRIN-BINDING PERIPLASMIC PROTEIN"/>
    <property type="match status" value="1"/>
</dbReference>
<keyword evidence="3" id="KW-0732">Signal</keyword>
<gene>
    <name evidence="4" type="ORF">NQZ67_02330</name>
</gene>
<proteinExistence type="inferred from homology"/>
<dbReference type="SUPFAM" id="SSF53850">
    <property type="entry name" value="Periplasmic binding protein-like II"/>
    <property type="match status" value="1"/>
</dbReference>
<evidence type="ECO:0000313" key="5">
    <source>
        <dbReference type="Proteomes" id="UP001141950"/>
    </source>
</evidence>
<accession>A0A9X2MMA0</accession>
<dbReference type="InterPro" id="IPR006059">
    <property type="entry name" value="SBP"/>
</dbReference>
<reference evidence="4" key="1">
    <citation type="submission" date="2022-08" db="EMBL/GenBank/DDBJ databases">
        <title>The genomic sequence of strain Paenibacillus sp. SCIV0701.</title>
        <authorList>
            <person name="Zhao H."/>
        </authorList>
    </citation>
    <scope>NUCLEOTIDE SEQUENCE</scope>
    <source>
        <strain evidence="4">SCIV0701</strain>
    </source>
</reference>
<comment type="similarity">
    <text evidence="1">Belongs to the bacterial solute-binding protein 1 family.</text>
</comment>
<dbReference type="Proteomes" id="UP001141950">
    <property type="component" value="Unassembled WGS sequence"/>
</dbReference>
<dbReference type="Gene3D" id="3.40.190.10">
    <property type="entry name" value="Periplasmic binding protein-like II"/>
    <property type="match status" value="1"/>
</dbReference>
<evidence type="ECO:0000313" key="4">
    <source>
        <dbReference type="EMBL" id="MCR2802709.1"/>
    </source>
</evidence>
<keyword evidence="2" id="KW-0813">Transport</keyword>
<dbReference type="GO" id="GO:0055052">
    <property type="term" value="C:ATP-binding cassette (ABC) transporter complex, substrate-binding subunit-containing"/>
    <property type="evidence" value="ECO:0007669"/>
    <property type="project" value="TreeGrafter"/>
</dbReference>
<protein>
    <submittedName>
        <fullName evidence="4">Extracellular solute-binding protein</fullName>
    </submittedName>
</protein>
<evidence type="ECO:0000256" key="1">
    <source>
        <dbReference type="ARBA" id="ARBA00008520"/>
    </source>
</evidence>
<comment type="caution">
    <text evidence="4">The sequence shown here is derived from an EMBL/GenBank/DDBJ whole genome shotgun (WGS) entry which is preliminary data.</text>
</comment>
<dbReference type="GO" id="GO:0015768">
    <property type="term" value="P:maltose transport"/>
    <property type="evidence" value="ECO:0007669"/>
    <property type="project" value="TreeGrafter"/>
</dbReference>
<keyword evidence="5" id="KW-1185">Reference proteome</keyword>
<dbReference type="RefSeq" id="WP_257442364.1">
    <property type="nucleotide sequence ID" value="NZ_JANIPJ010000001.1"/>
</dbReference>
<evidence type="ECO:0000256" key="3">
    <source>
        <dbReference type="ARBA" id="ARBA00022729"/>
    </source>
</evidence>
<dbReference type="GO" id="GO:0042956">
    <property type="term" value="P:maltodextrin transmembrane transport"/>
    <property type="evidence" value="ECO:0007669"/>
    <property type="project" value="TreeGrafter"/>
</dbReference>
<dbReference type="PANTHER" id="PTHR30061">
    <property type="entry name" value="MALTOSE-BINDING PERIPLASMIC PROTEIN"/>
    <property type="match status" value="1"/>
</dbReference>